<feature type="compositionally biased region" description="Polar residues" evidence="1">
    <location>
        <begin position="104"/>
        <end position="123"/>
    </location>
</feature>
<dbReference type="AlphaFoldDB" id="A0A5J4N3Z0"/>
<keyword evidence="3" id="KW-1185">Reference proteome</keyword>
<evidence type="ECO:0000256" key="1">
    <source>
        <dbReference type="SAM" id="MobiDB-lite"/>
    </source>
</evidence>
<evidence type="ECO:0000313" key="2">
    <source>
        <dbReference type="EMBL" id="KAA3670167.1"/>
    </source>
</evidence>
<feature type="region of interest" description="Disordered" evidence="1">
    <location>
        <begin position="83"/>
        <end position="124"/>
    </location>
</feature>
<sequence length="167" mass="18565">IRSLEEERKALQLEYERLRQRAHTPTYNNHVSAASRQIQAQQQNQQRMARLQLQQHQLVMLQQQQQQQQDAMRANVARGYAPRMSIQRPPSAGPPVPSGPPFSRLNSYSGSLGRATSASNGLSYPTDLYGSEPRVSAYPYGSDLGPEFSLNASAGTGELATEARLLR</sequence>
<reference evidence="2 3" key="1">
    <citation type="journal article" date="2019" name="Gigascience">
        <title>Whole-genome sequence of the oriental lung fluke Paragonimus westermani.</title>
        <authorList>
            <person name="Oey H."/>
            <person name="Zakrzewski M."/>
            <person name="Narain K."/>
            <person name="Devi K.R."/>
            <person name="Agatsuma T."/>
            <person name="Nawaratna S."/>
            <person name="Gobert G.N."/>
            <person name="Jones M.K."/>
            <person name="Ragan M.A."/>
            <person name="McManus D.P."/>
            <person name="Krause L."/>
        </authorList>
    </citation>
    <scope>NUCLEOTIDE SEQUENCE [LARGE SCALE GENOMIC DNA]</scope>
    <source>
        <strain evidence="2 3">IND2009</strain>
    </source>
</reference>
<organism evidence="2 3">
    <name type="scientific">Paragonimus westermani</name>
    <dbReference type="NCBI Taxonomy" id="34504"/>
    <lineage>
        <taxon>Eukaryota</taxon>
        <taxon>Metazoa</taxon>
        <taxon>Spiralia</taxon>
        <taxon>Lophotrochozoa</taxon>
        <taxon>Platyhelminthes</taxon>
        <taxon>Trematoda</taxon>
        <taxon>Digenea</taxon>
        <taxon>Plagiorchiida</taxon>
        <taxon>Troglotremata</taxon>
        <taxon>Troglotrematidae</taxon>
        <taxon>Paragonimus</taxon>
    </lineage>
</organism>
<feature type="non-terminal residue" evidence="2">
    <location>
        <position position="167"/>
    </location>
</feature>
<comment type="caution">
    <text evidence="2">The sequence shown here is derived from an EMBL/GenBank/DDBJ whole genome shotgun (WGS) entry which is preliminary data.</text>
</comment>
<feature type="non-terminal residue" evidence="2">
    <location>
        <position position="1"/>
    </location>
</feature>
<proteinExistence type="predicted"/>
<name>A0A5J4N3Z0_9TREM</name>
<feature type="compositionally biased region" description="Pro residues" evidence="1">
    <location>
        <begin position="91"/>
        <end position="100"/>
    </location>
</feature>
<gene>
    <name evidence="2" type="ORF">DEA37_0008709</name>
</gene>
<dbReference type="EMBL" id="QNGE01013372">
    <property type="protein sequence ID" value="KAA3670167.1"/>
    <property type="molecule type" value="Genomic_DNA"/>
</dbReference>
<accession>A0A5J4N3Z0</accession>
<protein>
    <submittedName>
        <fullName evidence="2">Uncharacterized protein</fullName>
    </submittedName>
</protein>
<dbReference type="Proteomes" id="UP000324629">
    <property type="component" value="Unassembled WGS sequence"/>
</dbReference>
<evidence type="ECO:0000313" key="3">
    <source>
        <dbReference type="Proteomes" id="UP000324629"/>
    </source>
</evidence>